<dbReference type="GO" id="GO:0005524">
    <property type="term" value="F:ATP binding"/>
    <property type="evidence" value="ECO:0007669"/>
    <property type="project" value="UniProtKB-KW"/>
</dbReference>
<dbReference type="OrthoDB" id="6336411at2"/>
<gene>
    <name evidence="10" type="ORF">XthCFBP4691_03155</name>
</gene>
<keyword evidence="11" id="KW-1185">Reference proteome</keyword>
<dbReference type="GO" id="GO:0140359">
    <property type="term" value="F:ABC-type transporter activity"/>
    <property type="evidence" value="ECO:0007669"/>
    <property type="project" value="InterPro"/>
</dbReference>
<evidence type="ECO:0000256" key="4">
    <source>
        <dbReference type="ARBA" id="ARBA00022840"/>
    </source>
</evidence>
<evidence type="ECO:0000259" key="9">
    <source>
        <dbReference type="PROSITE" id="PS50929"/>
    </source>
</evidence>
<dbReference type="InterPro" id="IPR003593">
    <property type="entry name" value="AAA+_ATPase"/>
</dbReference>
<sequence>MLLAGASEGVGVLLLVPLLGALQGDAGVGGSAIARGAVQAIAALGLPPASPLPLLALFCVLVLLRNAIQHAREHAAARLQQDVAERLREAGFAALLGAQWRWLVAQRSAAHASLMLGDVARIGVGLGHGLGLLASAATAAIYLLAAFALSWKLALAATLSGALLLALLLGQRRAVLALGRRLTQASQRLHAGLHDSLAGLRLAKILGAEARYRARFARAAGALRDQQLRFASALSLSKALLQSAGAVLLAGYVYLGLQVWQIPVAELLALVLVFARLLPLFVSVQQQHQQWLHAMPAFAEAERQLAQARAWAEPDAQADAPVAVGATIALRAVEVRYAGRVAPALDAVSVTLPVRTTTAIVGASGAGKSTLADVLCGLLGADRGALEIDGVPLDARMRRAWRRAVAYVSQETFLFNDSIRNNLLLASPQAGDGALREALEQASAQFVHDLPRGWDSVVGDRGVQLSGGERQRLALARALLQRPALLILDEATSALDHDNEHRIRAAIERLHGDLTVVVIGHRLALLERADSVVVLEHGRVRAQGRWSEVAPAWMGAR</sequence>
<keyword evidence="5 7" id="KW-1133">Transmembrane helix</keyword>
<feature type="transmembrane region" description="Helical" evidence="7">
    <location>
        <begin position="50"/>
        <end position="68"/>
    </location>
</feature>
<feature type="domain" description="ABC transporter" evidence="8">
    <location>
        <begin position="330"/>
        <end position="556"/>
    </location>
</feature>
<dbReference type="AlphaFoldDB" id="A0A2S6ZKA7"/>
<evidence type="ECO:0000256" key="3">
    <source>
        <dbReference type="ARBA" id="ARBA00022741"/>
    </source>
</evidence>
<accession>A0A2S6ZKA7</accession>
<dbReference type="PROSITE" id="PS50929">
    <property type="entry name" value="ABC_TM1F"/>
    <property type="match status" value="1"/>
</dbReference>
<dbReference type="GO" id="GO:0016887">
    <property type="term" value="F:ATP hydrolysis activity"/>
    <property type="evidence" value="ECO:0007669"/>
    <property type="project" value="InterPro"/>
</dbReference>
<dbReference type="Pfam" id="PF00005">
    <property type="entry name" value="ABC_tran"/>
    <property type="match status" value="1"/>
</dbReference>
<evidence type="ECO:0000256" key="6">
    <source>
        <dbReference type="ARBA" id="ARBA00023136"/>
    </source>
</evidence>
<evidence type="ECO:0000313" key="10">
    <source>
        <dbReference type="EMBL" id="PPT92675.1"/>
    </source>
</evidence>
<dbReference type="PROSITE" id="PS50893">
    <property type="entry name" value="ABC_TRANSPORTER_2"/>
    <property type="match status" value="1"/>
</dbReference>
<dbReference type="InterPro" id="IPR003439">
    <property type="entry name" value="ABC_transporter-like_ATP-bd"/>
</dbReference>
<name>A0A2S6ZKA7_9XANT</name>
<keyword evidence="3" id="KW-0547">Nucleotide-binding</keyword>
<organism evidence="10 11">
    <name type="scientific">Xanthomonas theicola</name>
    <dbReference type="NCBI Taxonomy" id="56464"/>
    <lineage>
        <taxon>Bacteria</taxon>
        <taxon>Pseudomonadati</taxon>
        <taxon>Pseudomonadota</taxon>
        <taxon>Gammaproteobacteria</taxon>
        <taxon>Lysobacterales</taxon>
        <taxon>Lysobacteraceae</taxon>
        <taxon>Xanthomonas</taxon>
    </lineage>
</organism>
<feature type="transmembrane region" description="Helical" evidence="7">
    <location>
        <begin position="233"/>
        <end position="254"/>
    </location>
</feature>
<dbReference type="InterPro" id="IPR027417">
    <property type="entry name" value="P-loop_NTPase"/>
</dbReference>
<evidence type="ECO:0000313" key="11">
    <source>
        <dbReference type="Proteomes" id="UP000239898"/>
    </source>
</evidence>
<protein>
    <submittedName>
        <fullName evidence="10">Transporter</fullName>
    </submittedName>
</protein>
<feature type="domain" description="ABC transmembrane type-1" evidence="9">
    <location>
        <begin position="1"/>
        <end position="278"/>
    </location>
</feature>
<evidence type="ECO:0000256" key="2">
    <source>
        <dbReference type="ARBA" id="ARBA00022692"/>
    </source>
</evidence>
<dbReference type="Proteomes" id="UP000239898">
    <property type="component" value="Unassembled WGS sequence"/>
</dbReference>
<dbReference type="InterPro" id="IPR017871">
    <property type="entry name" value="ABC_transporter-like_CS"/>
</dbReference>
<dbReference type="InterPro" id="IPR036640">
    <property type="entry name" value="ABC1_TM_sf"/>
</dbReference>
<evidence type="ECO:0000259" key="8">
    <source>
        <dbReference type="PROSITE" id="PS50893"/>
    </source>
</evidence>
<dbReference type="InterPro" id="IPR011527">
    <property type="entry name" value="ABC1_TM_dom"/>
</dbReference>
<dbReference type="Gene3D" id="3.40.50.300">
    <property type="entry name" value="P-loop containing nucleotide triphosphate hydrolases"/>
    <property type="match status" value="1"/>
</dbReference>
<dbReference type="InterPro" id="IPR039421">
    <property type="entry name" value="Type_1_exporter"/>
</dbReference>
<feature type="transmembrane region" description="Helical" evidence="7">
    <location>
        <begin position="151"/>
        <end position="170"/>
    </location>
</feature>
<dbReference type="PROSITE" id="PS00211">
    <property type="entry name" value="ABC_TRANSPORTER_1"/>
    <property type="match status" value="1"/>
</dbReference>
<dbReference type="SUPFAM" id="SSF90123">
    <property type="entry name" value="ABC transporter transmembrane region"/>
    <property type="match status" value="1"/>
</dbReference>
<dbReference type="SMART" id="SM00382">
    <property type="entry name" value="AAA"/>
    <property type="match status" value="1"/>
</dbReference>
<dbReference type="Gene3D" id="1.20.1560.10">
    <property type="entry name" value="ABC transporter type 1, transmembrane domain"/>
    <property type="match status" value="1"/>
</dbReference>
<dbReference type="EMBL" id="MIGX01000007">
    <property type="protein sequence ID" value="PPT92675.1"/>
    <property type="molecule type" value="Genomic_DNA"/>
</dbReference>
<dbReference type="PANTHER" id="PTHR24221">
    <property type="entry name" value="ATP-BINDING CASSETTE SUB-FAMILY B"/>
    <property type="match status" value="1"/>
</dbReference>
<keyword evidence="6 7" id="KW-0472">Membrane</keyword>
<evidence type="ECO:0000256" key="5">
    <source>
        <dbReference type="ARBA" id="ARBA00022989"/>
    </source>
</evidence>
<feature type="transmembrane region" description="Helical" evidence="7">
    <location>
        <begin position="122"/>
        <end position="145"/>
    </location>
</feature>
<dbReference type="GO" id="GO:0005886">
    <property type="term" value="C:plasma membrane"/>
    <property type="evidence" value="ECO:0007669"/>
    <property type="project" value="UniProtKB-SubCell"/>
</dbReference>
<keyword evidence="4" id="KW-0067">ATP-binding</keyword>
<evidence type="ECO:0000256" key="1">
    <source>
        <dbReference type="ARBA" id="ARBA00004651"/>
    </source>
</evidence>
<proteinExistence type="predicted"/>
<keyword evidence="2 7" id="KW-0812">Transmembrane</keyword>
<comment type="caution">
    <text evidence="10">The sequence shown here is derived from an EMBL/GenBank/DDBJ whole genome shotgun (WGS) entry which is preliminary data.</text>
</comment>
<reference evidence="10 11" key="1">
    <citation type="submission" date="2016-08" db="EMBL/GenBank/DDBJ databases">
        <title>Evolution of the type three secretion system and type three effector repertoires in Xanthomonas.</title>
        <authorList>
            <person name="Merda D."/>
            <person name="Briand M."/>
            <person name="Bosis E."/>
            <person name="Rousseau C."/>
            <person name="Portier P."/>
            <person name="Jacques M.-A."/>
            <person name="Fischer-Le Saux M."/>
        </authorList>
    </citation>
    <scope>NUCLEOTIDE SEQUENCE [LARGE SCALE GENOMIC DNA]</scope>
    <source>
        <strain evidence="10 11">CFBP 4691</strain>
    </source>
</reference>
<dbReference type="Pfam" id="PF00664">
    <property type="entry name" value="ABC_membrane"/>
    <property type="match status" value="1"/>
</dbReference>
<evidence type="ECO:0000256" key="7">
    <source>
        <dbReference type="SAM" id="Phobius"/>
    </source>
</evidence>
<comment type="subcellular location">
    <subcellularLocation>
        <location evidence="1">Cell membrane</location>
        <topology evidence="1">Multi-pass membrane protein</topology>
    </subcellularLocation>
</comment>
<dbReference type="PANTHER" id="PTHR24221:SF654">
    <property type="entry name" value="ATP-BINDING CASSETTE SUB-FAMILY B MEMBER 6"/>
    <property type="match status" value="1"/>
</dbReference>
<dbReference type="SUPFAM" id="SSF52540">
    <property type="entry name" value="P-loop containing nucleoside triphosphate hydrolases"/>
    <property type="match status" value="1"/>
</dbReference>